<dbReference type="EMBL" id="KE747824">
    <property type="protein sequence ID" value="RMZ70763.1"/>
    <property type="molecule type" value="Genomic_DNA"/>
</dbReference>
<dbReference type="PANTHER" id="PTHR46082">
    <property type="entry name" value="ATP/GTP-BINDING PROTEIN-RELATED"/>
    <property type="match status" value="1"/>
</dbReference>
<dbReference type="AlphaFoldDB" id="A0A3M7M8E3"/>
<reference evidence="1 2" key="1">
    <citation type="journal article" date="2014" name="PLoS ONE">
        <title>De novo Genome Assembly of the Fungal Plant Pathogen Pyrenophora semeniperda.</title>
        <authorList>
            <person name="Soliai M.M."/>
            <person name="Meyer S.E."/>
            <person name="Udall J.A."/>
            <person name="Elzinga D.E."/>
            <person name="Hermansen R.A."/>
            <person name="Bodily P.M."/>
            <person name="Hart A.A."/>
            <person name="Coleman C.E."/>
        </authorList>
    </citation>
    <scope>NUCLEOTIDE SEQUENCE [LARGE SCALE GENOMIC DNA]</scope>
    <source>
        <strain evidence="1 2">CCB06</strain>
        <tissue evidence="1">Mycelium</tissue>
    </source>
</reference>
<dbReference type="OrthoDB" id="1577640at2759"/>
<evidence type="ECO:0000313" key="2">
    <source>
        <dbReference type="Proteomes" id="UP000265663"/>
    </source>
</evidence>
<dbReference type="Gene3D" id="3.40.50.1580">
    <property type="entry name" value="Nucleoside phosphorylase domain"/>
    <property type="match status" value="1"/>
</dbReference>
<sequence>MVRQLRHDEYTERCGCALPVELAAAQEMFGDEHCDLKQDPADNDENLYALGSIGGNNVAIVYLPAGKIGNNPPAAVATQIRVRATFKPIRFGLMASRAEADIRLGDVVVSQPHQTFGSVVQYNVRKTTSSGFERTRSLNFLPHVLLSAVAKVQAIELRGRSQLYKY</sequence>
<evidence type="ECO:0000313" key="1">
    <source>
        <dbReference type="EMBL" id="RMZ70763.1"/>
    </source>
</evidence>
<dbReference type="GO" id="GO:0003824">
    <property type="term" value="F:catalytic activity"/>
    <property type="evidence" value="ECO:0007669"/>
    <property type="project" value="InterPro"/>
</dbReference>
<dbReference type="Proteomes" id="UP000265663">
    <property type="component" value="Unassembled WGS sequence"/>
</dbReference>
<gene>
    <name evidence="1" type="ORF">GMOD_00000898</name>
</gene>
<name>A0A3M7M8E3_9PLEO</name>
<dbReference type="GO" id="GO:0009116">
    <property type="term" value="P:nucleoside metabolic process"/>
    <property type="evidence" value="ECO:0007669"/>
    <property type="project" value="InterPro"/>
</dbReference>
<dbReference type="InterPro" id="IPR035994">
    <property type="entry name" value="Nucleoside_phosphorylase_sf"/>
</dbReference>
<organism evidence="1 2">
    <name type="scientific">Pyrenophora seminiperda CCB06</name>
    <dbReference type="NCBI Taxonomy" id="1302712"/>
    <lineage>
        <taxon>Eukaryota</taxon>
        <taxon>Fungi</taxon>
        <taxon>Dikarya</taxon>
        <taxon>Ascomycota</taxon>
        <taxon>Pezizomycotina</taxon>
        <taxon>Dothideomycetes</taxon>
        <taxon>Pleosporomycetidae</taxon>
        <taxon>Pleosporales</taxon>
        <taxon>Pleosporineae</taxon>
        <taxon>Pleosporaceae</taxon>
        <taxon>Pyrenophora</taxon>
    </lineage>
</organism>
<dbReference type="SUPFAM" id="SSF53167">
    <property type="entry name" value="Purine and uridine phosphorylases"/>
    <property type="match status" value="1"/>
</dbReference>
<keyword evidence="2" id="KW-1185">Reference proteome</keyword>
<accession>A0A3M7M8E3</accession>
<proteinExistence type="predicted"/>
<protein>
    <submittedName>
        <fullName evidence="1">Kinesin light chain</fullName>
    </submittedName>
</protein>
<dbReference type="InterPro" id="IPR053137">
    <property type="entry name" value="NLR-like"/>
</dbReference>
<dbReference type="PANTHER" id="PTHR46082:SF11">
    <property type="entry name" value="AAA+ ATPASE DOMAIN-CONTAINING PROTEIN-RELATED"/>
    <property type="match status" value="1"/>
</dbReference>